<organism evidence="1 2">
    <name type="scientific">Dubosiella muris</name>
    <dbReference type="NCBI Taxonomy" id="3038133"/>
    <lineage>
        <taxon>Bacteria</taxon>
        <taxon>Bacillati</taxon>
        <taxon>Bacillota</taxon>
        <taxon>Erysipelotrichia</taxon>
        <taxon>Erysipelotrichales</taxon>
        <taxon>Erysipelotrichaceae</taxon>
        <taxon>Dubosiella</taxon>
    </lineage>
</organism>
<comment type="caution">
    <text evidence="1">The sequence shown here is derived from an EMBL/GenBank/DDBJ whole genome shotgun (WGS) entry which is preliminary data.</text>
</comment>
<proteinExistence type="predicted"/>
<reference evidence="1" key="1">
    <citation type="submission" date="2019-04" db="EMBL/GenBank/DDBJ databases">
        <title>Microbes associate with the intestines of laboratory mice.</title>
        <authorList>
            <person name="Navarre W."/>
            <person name="Wong E."/>
            <person name="Huang K."/>
            <person name="Tropini C."/>
            <person name="Ng K."/>
            <person name="Yu B."/>
        </authorList>
    </citation>
    <scope>NUCLEOTIDE SEQUENCE</scope>
    <source>
        <strain evidence="1">NM09_H32</strain>
    </source>
</reference>
<gene>
    <name evidence="1" type="ORF">E5336_04990</name>
</gene>
<dbReference type="EMBL" id="SRYG01000008">
    <property type="protein sequence ID" value="TGY66205.1"/>
    <property type="molecule type" value="Genomic_DNA"/>
</dbReference>
<dbReference type="Proteomes" id="UP000308836">
    <property type="component" value="Unassembled WGS sequence"/>
</dbReference>
<sequence length="404" mass="47788">MNKYEKNIIEQLLKKQYGRLKKYKNRKIKQRISISTNRILKNYSKYNVDLEEKNFVNQAIFALESKGFITVSKIEHSDDYEKIYLVEESVPLLEEYGTEKYGIIPRSFIINELQNILKKYKNRGKIVDFYISELTEALKNTLMQIDLEKEEDILKILSFLETNEKFLYLREASMLIFGDSKYFENKRKFQVNGVLSQYLSFIDEERFDDENLLKRFNIYDTEQEICLKGPMTIEMYGKEIDVECFSGGVSFSIQDIEKVSFISVRCEEVMTIENKTSFLRMNHPYCYMYLGGFATKAQIAFIKKLFKDNPDKIYSHFGDIDAGGFWIHKKLCEQTGINFQLFHMNKNDLRNPTYSNCLQPLTEQDQKRLCTLKEDLIYGECIHYMLDHNVKLEQEIISLNISNL</sequence>
<evidence type="ECO:0000313" key="1">
    <source>
        <dbReference type="EMBL" id="TGY66205.1"/>
    </source>
</evidence>
<keyword evidence="2" id="KW-1185">Reference proteome</keyword>
<evidence type="ECO:0000313" key="2">
    <source>
        <dbReference type="Proteomes" id="UP000308836"/>
    </source>
</evidence>
<protein>
    <submittedName>
        <fullName evidence="1">DUF2399 domain-containing protein</fullName>
    </submittedName>
</protein>
<name>A0AC61R7M9_9FIRM</name>
<accession>A0AC61R7M9</accession>